<dbReference type="CTD" id="20216824"/>
<keyword evidence="3" id="KW-0967">Endosome</keyword>
<evidence type="ECO:0000313" key="6">
    <source>
        <dbReference type="EMBL" id="ESN93879.1"/>
    </source>
</evidence>
<keyword evidence="2" id="KW-0597">Phosphoprotein</keyword>
<proteinExistence type="predicted"/>
<protein>
    <recommendedName>
        <fullName evidence="5">Calponin-homology (CH) domain-containing protein</fullName>
    </recommendedName>
</protein>
<dbReference type="EnsemblMetazoa" id="HelroT88037">
    <property type="protein sequence ID" value="HelroP88037"/>
    <property type="gene ID" value="HelroG88037"/>
</dbReference>
<dbReference type="InterPro" id="IPR050540">
    <property type="entry name" value="F-actin_Monoox_Mical"/>
</dbReference>
<dbReference type="KEGG" id="hro:HELRODRAFT_88037"/>
<sequence length="109" mass="12445">QNVNVTNFSSSWNDGMAFCAIVHHFLPNSFDYTSLDPQNTRHNFTLAFDIAEKQASIPRLLDVEDMVMMKNPDWKCVFMYVESMYRAFMINKTHQLVSTSPPPSSSSSS</sequence>
<evidence type="ECO:0000256" key="3">
    <source>
        <dbReference type="ARBA" id="ARBA00022753"/>
    </source>
</evidence>
<feature type="domain" description="Calponin-homology (CH)" evidence="5">
    <location>
        <begin position="1"/>
        <end position="89"/>
    </location>
</feature>
<dbReference type="OrthoDB" id="10017054at2759"/>
<reference evidence="7" key="3">
    <citation type="submission" date="2015-06" db="UniProtKB">
        <authorList>
            <consortium name="EnsemblMetazoa"/>
        </authorList>
    </citation>
    <scope>IDENTIFICATION</scope>
</reference>
<accession>T1G6X7</accession>
<dbReference type="GeneID" id="20216824"/>
<dbReference type="InterPro" id="IPR001715">
    <property type="entry name" value="CH_dom"/>
</dbReference>
<evidence type="ECO:0000313" key="7">
    <source>
        <dbReference type="EnsemblMetazoa" id="HelroP88037"/>
    </source>
</evidence>
<dbReference type="RefSeq" id="XP_009028000.1">
    <property type="nucleotide sequence ID" value="XM_009029752.1"/>
</dbReference>
<dbReference type="EMBL" id="KB097587">
    <property type="protein sequence ID" value="ESN93879.1"/>
    <property type="molecule type" value="Genomic_DNA"/>
</dbReference>
<dbReference type="PANTHER" id="PTHR23167:SF88">
    <property type="entry name" value="CALPONIN-HOMOLOGY (CH) DOMAIN-CONTAINING PROTEIN"/>
    <property type="match status" value="1"/>
</dbReference>
<dbReference type="PANTHER" id="PTHR23167">
    <property type="entry name" value="CALPONIN HOMOLOGY DOMAIN-CONTAINING PROTEIN DDB_G0272472-RELATED"/>
    <property type="match status" value="1"/>
</dbReference>
<evidence type="ECO:0000256" key="1">
    <source>
        <dbReference type="ARBA" id="ARBA00004177"/>
    </source>
</evidence>
<reference evidence="8" key="1">
    <citation type="submission" date="2012-12" db="EMBL/GenBank/DDBJ databases">
        <authorList>
            <person name="Hellsten U."/>
            <person name="Grimwood J."/>
            <person name="Chapman J.A."/>
            <person name="Shapiro H."/>
            <person name="Aerts A."/>
            <person name="Otillar R.P."/>
            <person name="Terry A.Y."/>
            <person name="Boore J.L."/>
            <person name="Simakov O."/>
            <person name="Marletaz F."/>
            <person name="Cho S.-J."/>
            <person name="Edsinger-Gonzales E."/>
            <person name="Havlak P."/>
            <person name="Kuo D.-H."/>
            <person name="Larsson T."/>
            <person name="Lv J."/>
            <person name="Arendt D."/>
            <person name="Savage R."/>
            <person name="Osoegawa K."/>
            <person name="de Jong P."/>
            <person name="Lindberg D.R."/>
            <person name="Seaver E.C."/>
            <person name="Weisblat D.A."/>
            <person name="Putnam N.H."/>
            <person name="Grigoriev I.V."/>
            <person name="Rokhsar D.S."/>
        </authorList>
    </citation>
    <scope>NUCLEOTIDE SEQUENCE</scope>
</reference>
<dbReference type="STRING" id="6412.T1G6X7"/>
<evidence type="ECO:0000256" key="2">
    <source>
        <dbReference type="ARBA" id="ARBA00022553"/>
    </source>
</evidence>
<dbReference type="FunFam" id="1.10.418.10:FF:000023">
    <property type="entry name" value="EH domain-binding protein 1 isoform X1"/>
    <property type="match status" value="1"/>
</dbReference>
<dbReference type="EMBL" id="AMQM01007244">
    <property type="status" value="NOT_ANNOTATED_CDS"/>
    <property type="molecule type" value="Genomic_DNA"/>
</dbReference>
<gene>
    <name evidence="7" type="primary">20216824</name>
    <name evidence="6" type="ORF">HELRODRAFT_88037</name>
</gene>
<keyword evidence="4" id="KW-0175">Coiled coil</keyword>
<dbReference type="PROSITE" id="PS50021">
    <property type="entry name" value="CH"/>
    <property type="match status" value="1"/>
</dbReference>
<dbReference type="OMA" id="MINKTHQ"/>
<organism evidence="7 8">
    <name type="scientific">Helobdella robusta</name>
    <name type="common">Californian leech</name>
    <dbReference type="NCBI Taxonomy" id="6412"/>
    <lineage>
        <taxon>Eukaryota</taxon>
        <taxon>Metazoa</taxon>
        <taxon>Spiralia</taxon>
        <taxon>Lophotrochozoa</taxon>
        <taxon>Annelida</taxon>
        <taxon>Clitellata</taxon>
        <taxon>Hirudinea</taxon>
        <taxon>Rhynchobdellida</taxon>
        <taxon>Glossiphoniidae</taxon>
        <taxon>Helobdella</taxon>
    </lineage>
</organism>
<dbReference type="SUPFAM" id="SSF47576">
    <property type="entry name" value="Calponin-homology domain, CH-domain"/>
    <property type="match status" value="1"/>
</dbReference>
<name>T1G6X7_HELRO</name>
<dbReference type="GO" id="GO:0005768">
    <property type="term" value="C:endosome"/>
    <property type="evidence" value="ECO:0007669"/>
    <property type="project" value="UniProtKB-SubCell"/>
</dbReference>
<keyword evidence="8" id="KW-1185">Reference proteome</keyword>
<dbReference type="HOGENOM" id="CLU_040651_3_1_1"/>
<dbReference type="Gene3D" id="1.10.418.10">
    <property type="entry name" value="Calponin-like domain"/>
    <property type="match status" value="1"/>
</dbReference>
<reference evidence="6 8" key="2">
    <citation type="journal article" date="2013" name="Nature">
        <title>Insights into bilaterian evolution from three spiralian genomes.</title>
        <authorList>
            <person name="Simakov O."/>
            <person name="Marletaz F."/>
            <person name="Cho S.J."/>
            <person name="Edsinger-Gonzales E."/>
            <person name="Havlak P."/>
            <person name="Hellsten U."/>
            <person name="Kuo D.H."/>
            <person name="Larsson T."/>
            <person name="Lv J."/>
            <person name="Arendt D."/>
            <person name="Savage R."/>
            <person name="Osoegawa K."/>
            <person name="de Jong P."/>
            <person name="Grimwood J."/>
            <person name="Chapman J.A."/>
            <person name="Shapiro H."/>
            <person name="Aerts A."/>
            <person name="Otillar R.P."/>
            <person name="Terry A.Y."/>
            <person name="Boore J.L."/>
            <person name="Grigoriev I.V."/>
            <person name="Lindberg D.R."/>
            <person name="Seaver E.C."/>
            <person name="Weisblat D.A."/>
            <person name="Putnam N.H."/>
            <person name="Rokhsar D.S."/>
        </authorList>
    </citation>
    <scope>NUCLEOTIDE SEQUENCE</scope>
</reference>
<dbReference type="Proteomes" id="UP000015101">
    <property type="component" value="Unassembled WGS sequence"/>
</dbReference>
<dbReference type="eggNOG" id="KOG4678">
    <property type="taxonomic scope" value="Eukaryota"/>
</dbReference>
<dbReference type="SMART" id="SM00033">
    <property type="entry name" value="CH"/>
    <property type="match status" value="1"/>
</dbReference>
<dbReference type="AlphaFoldDB" id="T1G6X7"/>
<comment type="subcellular location">
    <subcellularLocation>
        <location evidence="1">Endosome</location>
    </subcellularLocation>
</comment>
<evidence type="ECO:0000256" key="4">
    <source>
        <dbReference type="ARBA" id="ARBA00023054"/>
    </source>
</evidence>
<evidence type="ECO:0000313" key="8">
    <source>
        <dbReference type="Proteomes" id="UP000015101"/>
    </source>
</evidence>
<dbReference type="Pfam" id="PF00307">
    <property type="entry name" value="CH"/>
    <property type="match status" value="1"/>
</dbReference>
<dbReference type="InterPro" id="IPR036872">
    <property type="entry name" value="CH_dom_sf"/>
</dbReference>
<evidence type="ECO:0000259" key="5">
    <source>
        <dbReference type="PROSITE" id="PS50021"/>
    </source>
</evidence>
<dbReference type="InParanoid" id="T1G6X7"/>